<dbReference type="PANTHER" id="PTHR11079:SF202">
    <property type="entry name" value="TRNA-SPECIFIC ADENOSINE DEAMINASE"/>
    <property type="match status" value="1"/>
</dbReference>
<organism evidence="10 11">
    <name type="scientific">Pelobacter propionicus (strain DSM 2379 / NBRC 103807 / OttBd1)</name>
    <dbReference type="NCBI Taxonomy" id="338966"/>
    <lineage>
        <taxon>Bacteria</taxon>
        <taxon>Pseudomonadati</taxon>
        <taxon>Thermodesulfobacteriota</taxon>
        <taxon>Desulfuromonadia</taxon>
        <taxon>Desulfuromonadales</taxon>
        <taxon>Desulfuromonadaceae</taxon>
        <taxon>Pelobacter</taxon>
    </lineage>
</organism>
<dbReference type="HOGENOM" id="CLU_025810_3_2_7"/>
<dbReference type="FunFam" id="3.40.140.10:FF:000005">
    <property type="entry name" value="tRNA-specific adenosine deaminase"/>
    <property type="match status" value="1"/>
</dbReference>
<evidence type="ECO:0000256" key="1">
    <source>
        <dbReference type="ARBA" id="ARBA00010669"/>
    </source>
</evidence>
<dbReference type="EC" id="3.5.4.33" evidence="8"/>
<accession>A1ARA1</accession>
<dbReference type="CDD" id="cd01285">
    <property type="entry name" value="nucleoside_deaminase"/>
    <property type="match status" value="1"/>
</dbReference>
<dbReference type="GO" id="GO:0008270">
    <property type="term" value="F:zinc ion binding"/>
    <property type="evidence" value="ECO:0007669"/>
    <property type="project" value="UniProtKB-UniRule"/>
</dbReference>
<feature type="domain" description="CMP/dCMP-type deaminase" evidence="9">
    <location>
        <begin position="13"/>
        <end position="140"/>
    </location>
</feature>
<evidence type="ECO:0000313" key="11">
    <source>
        <dbReference type="Proteomes" id="UP000006732"/>
    </source>
</evidence>
<dbReference type="InterPro" id="IPR002125">
    <property type="entry name" value="CMP_dCMP_dom"/>
</dbReference>
<dbReference type="InterPro" id="IPR016193">
    <property type="entry name" value="Cytidine_deaminase-like"/>
</dbReference>
<keyword evidence="3 8" id="KW-0819">tRNA processing</keyword>
<dbReference type="KEGG" id="ppd:Ppro_2264"/>
<gene>
    <name evidence="8" type="primary">tadA</name>
    <name evidence="10" type="ordered locus">Ppro_2264</name>
</gene>
<keyword evidence="5 8" id="KW-0378">Hydrolase</keyword>
<dbReference type="GO" id="GO:0002100">
    <property type="term" value="P:tRNA wobble adenosine to inosine editing"/>
    <property type="evidence" value="ECO:0007669"/>
    <property type="project" value="UniProtKB-UniRule"/>
</dbReference>
<evidence type="ECO:0000313" key="10">
    <source>
        <dbReference type="EMBL" id="ABK99871.1"/>
    </source>
</evidence>
<evidence type="ECO:0000256" key="7">
    <source>
        <dbReference type="ARBA" id="ARBA00048045"/>
    </source>
</evidence>
<comment type="function">
    <text evidence="8">Catalyzes the deamination of adenosine to inosine at the wobble position 34 of tRNA(Arg2).</text>
</comment>
<dbReference type="GO" id="GO:0052717">
    <property type="term" value="F:tRNA-specific adenosine-34 deaminase activity"/>
    <property type="evidence" value="ECO:0007669"/>
    <property type="project" value="UniProtKB-UniRule"/>
</dbReference>
<feature type="binding site" evidence="8">
    <location>
        <position position="94"/>
    </location>
    <ligand>
        <name>Zn(2+)</name>
        <dbReference type="ChEBI" id="CHEBI:29105"/>
        <note>catalytic</note>
    </ligand>
</feature>
<evidence type="ECO:0000256" key="2">
    <source>
        <dbReference type="ARBA" id="ARBA00011738"/>
    </source>
</evidence>
<comment type="subunit">
    <text evidence="2 8">Homodimer.</text>
</comment>
<dbReference type="SUPFAM" id="SSF53927">
    <property type="entry name" value="Cytidine deaminase-like"/>
    <property type="match status" value="1"/>
</dbReference>
<dbReference type="AlphaFoldDB" id="A1ARA1"/>
<reference evidence="10 11" key="1">
    <citation type="submission" date="2006-10" db="EMBL/GenBank/DDBJ databases">
        <title>Complete sequence of chromosome of Pelobacter propionicus DSM 2379.</title>
        <authorList>
            <consortium name="US DOE Joint Genome Institute"/>
            <person name="Copeland A."/>
            <person name="Lucas S."/>
            <person name="Lapidus A."/>
            <person name="Barry K."/>
            <person name="Detter J.C."/>
            <person name="Glavina del Rio T."/>
            <person name="Hammon N."/>
            <person name="Israni S."/>
            <person name="Dalin E."/>
            <person name="Tice H."/>
            <person name="Pitluck S."/>
            <person name="Saunders E."/>
            <person name="Brettin T."/>
            <person name="Bruce D."/>
            <person name="Han C."/>
            <person name="Tapia R."/>
            <person name="Schmutz J."/>
            <person name="Larimer F."/>
            <person name="Land M."/>
            <person name="Hauser L."/>
            <person name="Kyrpides N."/>
            <person name="Kim E."/>
            <person name="Lovley D."/>
            <person name="Richardson P."/>
        </authorList>
    </citation>
    <scope>NUCLEOTIDE SEQUENCE [LARGE SCALE GENOMIC DNA]</scope>
    <source>
        <strain evidence="11">DSM 2379 / NBRC 103807 / OttBd1</strain>
    </source>
</reference>
<dbReference type="NCBIfam" id="NF008113">
    <property type="entry name" value="PRK10860.1"/>
    <property type="match status" value="1"/>
</dbReference>
<evidence type="ECO:0000256" key="4">
    <source>
        <dbReference type="ARBA" id="ARBA00022723"/>
    </source>
</evidence>
<dbReference type="Pfam" id="PF00383">
    <property type="entry name" value="dCMP_cyt_deam_1"/>
    <property type="match status" value="1"/>
</dbReference>
<evidence type="ECO:0000256" key="8">
    <source>
        <dbReference type="HAMAP-Rule" id="MF_00972"/>
    </source>
</evidence>
<keyword evidence="4 8" id="KW-0479">Metal-binding</keyword>
<dbReference type="PROSITE" id="PS00903">
    <property type="entry name" value="CYT_DCMP_DEAMINASES_1"/>
    <property type="match status" value="1"/>
</dbReference>
<evidence type="ECO:0000259" key="9">
    <source>
        <dbReference type="PROSITE" id="PS51747"/>
    </source>
</evidence>
<dbReference type="STRING" id="338966.Ppro_2264"/>
<protein>
    <recommendedName>
        <fullName evidence="8">tRNA-specific adenosine deaminase</fullName>
        <ecNumber evidence="8">3.5.4.33</ecNumber>
    </recommendedName>
</protein>
<dbReference type="HAMAP" id="MF_00972">
    <property type="entry name" value="tRNA_aden_deaminase"/>
    <property type="match status" value="1"/>
</dbReference>
<keyword evidence="6 8" id="KW-0862">Zinc</keyword>
<sequence length="181" mass="20111">MPVMIVEKKSIARSHEYWMQRAIAEAGKARSRDEVPIGCVIVRDNRIIARGHNLRESSQDPSAHAEMIAIRKAARKLSSWRLLDTTLYVTLEPCTMCMGAIILSRIPRVVFGCLDPKGGAAGSLYDLSNDPRLNHRVELLPGVLERDCSSLLSGFFAELRRRRREARLSSAGELPGTPQGC</sequence>
<dbReference type="eggNOG" id="COG0590">
    <property type="taxonomic scope" value="Bacteria"/>
</dbReference>
<feature type="binding site" evidence="8">
    <location>
        <position position="64"/>
    </location>
    <ligand>
        <name>Zn(2+)</name>
        <dbReference type="ChEBI" id="CHEBI:29105"/>
        <note>catalytic</note>
    </ligand>
</feature>
<dbReference type="InterPro" id="IPR028883">
    <property type="entry name" value="tRNA_aden_deaminase"/>
</dbReference>
<name>A1ARA1_PELPD</name>
<evidence type="ECO:0000256" key="6">
    <source>
        <dbReference type="ARBA" id="ARBA00022833"/>
    </source>
</evidence>
<dbReference type="RefSeq" id="WP_011736131.1">
    <property type="nucleotide sequence ID" value="NC_008609.1"/>
</dbReference>
<proteinExistence type="inferred from homology"/>
<keyword evidence="11" id="KW-1185">Reference proteome</keyword>
<comment type="catalytic activity">
    <reaction evidence="7 8">
        <text>adenosine(34) in tRNA + H2O + H(+) = inosine(34) in tRNA + NH4(+)</text>
        <dbReference type="Rhea" id="RHEA:43168"/>
        <dbReference type="Rhea" id="RHEA-COMP:10373"/>
        <dbReference type="Rhea" id="RHEA-COMP:10374"/>
        <dbReference type="ChEBI" id="CHEBI:15377"/>
        <dbReference type="ChEBI" id="CHEBI:15378"/>
        <dbReference type="ChEBI" id="CHEBI:28938"/>
        <dbReference type="ChEBI" id="CHEBI:74411"/>
        <dbReference type="ChEBI" id="CHEBI:82852"/>
        <dbReference type="EC" id="3.5.4.33"/>
    </reaction>
</comment>
<dbReference type="PANTHER" id="PTHR11079">
    <property type="entry name" value="CYTOSINE DEAMINASE FAMILY MEMBER"/>
    <property type="match status" value="1"/>
</dbReference>
<dbReference type="PROSITE" id="PS51747">
    <property type="entry name" value="CYT_DCMP_DEAMINASES_2"/>
    <property type="match status" value="1"/>
</dbReference>
<dbReference type="Gene3D" id="3.40.140.10">
    <property type="entry name" value="Cytidine Deaminase, domain 2"/>
    <property type="match status" value="1"/>
</dbReference>
<dbReference type="Proteomes" id="UP000006732">
    <property type="component" value="Chromosome"/>
</dbReference>
<feature type="binding site" evidence="8">
    <location>
        <position position="97"/>
    </location>
    <ligand>
        <name>Zn(2+)</name>
        <dbReference type="ChEBI" id="CHEBI:29105"/>
        <note>catalytic</note>
    </ligand>
</feature>
<evidence type="ECO:0000256" key="5">
    <source>
        <dbReference type="ARBA" id="ARBA00022801"/>
    </source>
</evidence>
<feature type="active site" description="Proton donor" evidence="8">
    <location>
        <position position="66"/>
    </location>
</feature>
<dbReference type="InterPro" id="IPR016192">
    <property type="entry name" value="APOBEC/CMP_deaminase_Zn-bd"/>
</dbReference>
<comment type="cofactor">
    <cofactor evidence="8">
        <name>Zn(2+)</name>
        <dbReference type="ChEBI" id="CHEBI:29105"/>
    </cofactor>
    <text evidence="8">Binds 1 zinc ion per subunit.</text>
</comment>
<evidence type="ECO:0000256" key="3">
    <source>
        <dbReference type="ARBA" id="ARBA00022694"/>
    </source>
</evidence>
<dbReference type="EMBL" id="CP000482">
    <property type="protein sequence ID" value="ABK99871.1"/>
    <property type="molecule type" value="Genomic_DNA"/>
</dbReference>
<comment type="similarity">
    <text evidence="1">Belongs to the cytidine and deoxycytidylate deaminase family. ADAT2 subfamily.</text>
</comment>